<sequence>MLVKIELLLALLCVSIDVFDFGNRKAAAGHHAQRPSCFLLERVGYPREEEREWQPVAGVQYWGVVVANIKVRPRLQGKGHFSIFMDMVQTLNPGEATSLECVINPLLRAWGRRHDWIEEPKEDLPITNPSFSCLKPDVQGIGSQEAVSAGQEESIMMGLNWDTWTLGGLRSYDEWRASRVERPHGCEPGECGEGGHDLAKEVSLR</sequence>
<keyword evidence="2" id="KW-1185">Reference proteome</keyword>
<dbReference type="EMBL" id="ADVG01000003">
    <property type="protein sequence ID" value="EFH85233.1"/>
    <property type="molecule type" value="Genomic_DNA"/>
</dbReference>
<dbReference type="AlphaFoldDB" id="D6TUQ7"/>
<evidence type="ECO:0000313" key="2">
    <source>
        <dbReference type="Proteomes" id="UP000004508"/>
    </source>
</evidence>
<proteinExistence type="predicted"/>
<name>D6TUQ7_KTERA</name>
<accession>D6TUQ7</accession>
<gene>
    <name evidence="1" type="ORF">Krac_6412</name>
</gene>
<evidence type="ECO:0000313" key="1">
    <source>
        <dbReference type="EMBL" id="EFH85233.1"/>
    </source>
</evidence>
<protein>
    <submittedName>
        <fullName evidence="1">Uncharacterized protein</fullName>
    </submittedName>
</protein>
<dbReference type="InParanoid" id="D6TUQ7"/>
<organism evidence="1 2">
    <name type="scientific">Ktedonobacter racemifer DSM 44963</name>
    <dbReference type="NCBI Taxonomy" id="485913"/>
    <lineage>
        <taxon>Bacteria</taxon>
        <taxon>Bacillati</taxon>
        <taxon>Chloroflexota</taxon>
        <taxon>Ktedonobacteria</taxon>
        <taxon>Ktedonobacterales</taxon>
        <taxon>Ktedonobacteraceae</taxon>
        <taxon>Ktedonobacter</taxon>
    </lineage>
</organism>
<dbReference type="Proteomes" id="UP000004508">
    <property type="component" value="Unassembled WGS sequence"/>
</dbReference>
<reference evidence="1 2" key="1">
    <citation type="journal article" date="2011" name="Stand. Genomic Sci.">
        <title>Non-contiguous finished genome sequence and contextual data of the filamentous soil bacterium Ktedonobacter racemifer type strain (SOSP1-21).</title>
        <authorList>
            <person name="Chang Y.J."/>
            <person name="Land M."/>
            <person name="Hauser L."/>
            <person name="Chertkov O."/>
            <person name="Del Rio T.G."/>
            <person name="Nolan M."/>
            <person name="Copeland A."/>
            <person name="Tice H."/>
            <person name="Cheng J.F."/>
            <person name="Lucas S."/>
            <person name="Han C."/>
            <person name="Goodwin L."/>
            <person name="Pitluck S."/>
            <person name="Ivanova N."/>
            <person name="Ovchinikova G."/>
            <person name="Pati A."/>
            <person name="Chen A."/>
            <person name="Palaniappan K."/>
            <person name="Mavromatis K."/>
            <person name="Liolios K."/>
            <person name="Brettin T."/>
            <person name="Fiebig A."/>
            <person name="Rohde M."/>
            <person name="Abt B."/>
            <person name="Goker M."/>
            <person name="Detter J.C."/>
            <person name="Woyke T."/>
            <person name="Bristow J."/>
            <person name="Eisen J.A."/>
            <person name="Markowitz V."/>
            <person name="Hugenholtz P."/>
            <person name="Kyrpides N.C."/>
            <person name="Klenk H.P."/>
            <person name="Lapidus A."/>
        </authorList>
    </citation>
    <scope>NUCLEOTIDE SEQUENCE [LARGE SCALE GENOMIC DNA]</scope>
    <source>
        <strain evidence="2">DSM 44963</strain>
    </source>
</reference>
<comment type="caution">
    <text evidence="1">The sequence shown here is derived from an EMBL/GenBank/DDBJ whole genome shotgun (WGS) entry which is preliminary data.</text>
</comment>
<dbReference type="STRING" id="485913.Krac_6412"/>